<gene>
    <name evidence="10" type="ORF">SK128_004631</name>
</gene>
<dbReference type="GO" id="GO:0032580">
    <property type="term" value="C:Golgi cisterna membrane"/>
    <property type="evidence" value="ECO:0007669"/>
    <property type="project" value="UniProtKB-SubCell"/>
</dbReference>
<dbReference type="PANTHER" id="PTHR12369:SF45">
    <property type="entry name" value="HEXOSYLTRANSFERASE"/>
    <property type="match status" value="1"/>
</dbReference>
<dbReference type="InterPro" id="IPR029044">
    <property type="entry name" value="Nucleotide-diphossugar_trans"/>
</dbReference>
<comment type="caution">
    <text evidence="10">The sequence shown here is derived from an EMBL/GenBank/DDBJ whole genome shotgun (WGS) entry which is preliminary data.</text>
</comment>
<comment type="subcellular location">
    <subcellularLocation>
        <location evidence="1 9">Golgi apparatus</location>
        <location evidence="1 9">Golgi stack membrane</location>
        <topology evidence="1 9">Single-pass type II membrane protein</topology>
    </subcellularLocation>
</comment>
<dbReference type="Gene3D" id="3.90.550.10">
    <property type="entry name" value="Spore Coat Polysaccharide Biosynthesis Protein SpsA, Chain A"/>
    <property type="match status" value="1"/>
</dbReference>
<proteinExistence type="inferred from homology"/>
<dbReference type="PANTHER" id="PTHR12369">
    <property type="entry name" value="CHONDROITIN SYNTHASE"/>
    <property type="match status" value="1"/>
</dbReference>
<evidence type="ECO:0000313" key="10">
    <source>
        <dbReference type="EMBL" id="KAK7084994.1"/>
    </source>
</evidence>
<dbReference type="AlphaFoldDB" id="A0AAN8XVC6"/>
<keyword evidence="7 9" id="KW-0333">Golgi apparatus</keyword>
<keyword evidence="10" id="KW-0328">Glycosyltransferase</keyword>
<keyword evidence="6" id="KW-1133">Transmembrane helix</keyword>
<dbReference type="EC" id="2.4.1.-" evidence="9"/>
<dbReference type="InterPro" id="IPR008428">
    <property type="entry name" value="Chond_GalNAc"/>
</dbReference>
<keyword evidence="3 9" id="KW-0808">Transferase</keyword>
<evidence type="ECO:0000256" key="2">
    <source>
        <dbReference type="ARBA" id="ARBA00009239"/>
    </source>
</evidence>
<keyword evidence="5 9" id="KW-0735">Signal-anchor</keyword>
<organism evidence="10 11">
    <name type="scientific">Halocaridina rubra</name>
    <name type="common">Hawaiian red shrimp</name>
    <dbReference type="NCBI Taxonomy" id="373956"/>
    <lineage>
        <taxon>Eukaryota</taxon>
        <taxon>Metazoa</taxon>
        <taxon>Ecdysozoa</taxon>
        <taxon>Arthropoda</taxon>
        <taxon>Crustacea</taxon>
        <taxon>Multicrustacea</taxon>
        <taxon>Malacostraca</taxon>
        <taxon>Eumalacostraca</taxon>
        <taxon>Eucarida</taxon>
        <taxon>Decapoda</taxon>
        <taxon>Pleocyemata</taxon>
        <taxon>Caridea</taxon>
        <taxon>Atyoidea</taxon>
        <taxon>Atyidae</taxon>
        <taxon>Halocaridina</taxon>
    </lineage>
</organism>
<dbReference type="SUPFAM" id="SSF53448">
    <property type="entry name" value="Nucleotide-diphospho-sugar transferases"/>
    <property type="match status" value="1"/>
</dbReference>
<keyword evidence="4" id="KW-0812">Transmembrane</keyword>
<evidence type="ECO:0000256" key="7">
    <source>
        <dbReference type="ARBA" id="ARBA00023034"/>
    </source>
</evidence>
<evidence type="ECO:0000256" key="5">
    <source>
        <dbReference type="ARBA" id="ARBA00022968"/>
    </source>
</evidence>
<evidence type="ECO:0000256" key="1">
    <source>
        <dbReference type="ARBA" id="ARBA00004447"/>
    </source>
</evidence>
<evidence type="ECO:0000256" key="4">
    <source>
        <dbReference type="ARBA" id="ARBA00022692"/>
    </source>
</evidence>
<dbReference type="EMBL" id="JAXCGZ010001927">
    <property type="protein sequence ID" value="KAK7084994.1"/>
    <property type="molecule type" value="Genomic_DNA"/>
</dbReference>
<dbReference type="GO" id="GO:0047238">
    <property type="term" value="F:glucuronosyl-N-acetylgalactosaminyl-proteoglycan 4-beta-N-acetylgalactosaminyltransferase activity"/>
    <property type="evidence" value="ECO:0007669"/>
    <property type="project" value="TreeGrafter"/>
</dbReference>
<evidence type="ECO:0000256" key="9">
    <source>
        <dbReference type="RuleBase" id="RU364016"/>
    </source>
</evidence>
<evidence type="ECO:0000256" key="6">
    <source>
        <dbReference type="ARBA" id="ARBA00022989"/>
    </source>
</evidence>
<protein>
    <recommendedName>
        <fullName evidence="9">Hexosyltransferase</fullName>
        <ecNumber evidence="9">2.4.1.-</ecNumber>
    </recommendedName>
</protein>
<dbReference type="Pfam" id="PF05679">
    <property type="entry name" value="CHGN"/>
    <property type="match status" value="1"/>
</dbReference>
<evidence type="ECO:0000313" key="11">
    <source>
        <dbReference type="Proteomes" id="UP001381693"/>
    </source>
</evidence>
<keyword evidence="11" id="KW-1185">Reference proteome</keyword>
<sequence length="320" mass="36174">MVNIVVTLRGRLDKYALFLDHLVQRVLPTDQNLSLTIIYFADAHTLEAKEMTRSKLGTIPKFHWSFVPLEDENFSRGKGLHVGAQTINHKSAEESKQGSRQSGNEILFFCDVDVLMHPNFFDHCRSNTLQGHQVYYPVVFSLYNPKLVYPLFDKGVPGVDGQLTISDESGFWRVFGFGMTCMYSSDYEASGGFPDIKTWGGEDEALYEKFLQMKNIKVLRSPDPSLFHLYHQKECLDITSTSYPACLKSKALTEGSQLQLGLALLKLHEGIDMEGILSKRPAPYFSEVEGDSSGPTNIDVRKDTTQEKVIITPQWLFSKN</sequence>
<keyword evidence="8" id="KW-0472">Membrane</keyword>
<evidence type="ECO:0000256" key="8">
    <source>
        <dbReference type="ARBA" id="ARBA00023136"/>
    </source>
</evidence>
<comment type="similarity">
    <text evidence="2 9">Belongs to the chondroitin N-acetylgalactosaminyltransferase family.</text>
</comment>
<dbReference type="InterPro" id="IPR051227">
    <property type="entry name" value="CS_glycosyltransferase"/>
</dbReference>
<reference evidence="10 11" key="1">
    <citation type="submission" date="2023-11" db="EMBL/GenBank/DDBJ databases">
        <title>Halocaridina rubra genome assembly.</title>
        <authorList>
            <person name="Smith C."/>
        </authorList>
    </citation>
    <scope>NUCLEOTIDE SEQUENCE [LARGE SCALE GENOMIC DNA]</scope>
    <source>
        <strain evidence="10">EP-1</strain>
        <tissue evidence="10">Whole</tissue>
    </source>
</reference>
<evidence type="ECO:0000256" key="3">
    <source>
        <dbReference type="ARBA" id="ARBA00022679"/>
    </source>
</evidence>
<name>A0AAN8XVC6_HALRR</name>
<accession>A0AAN8XVC6</accession>
<dbReference type="Proteomes" id="UP001381693">
    <property type="component" value="Unassembled WGS sequence"/>
</dbReference>